<sequence length="71" mass="8514">MTSDILTWKRSKNVRWIYKNLWYNINKDGNNPNDIYINRITNEFNEQEEMAELDNNNDNVEDDNAEDNSSN</sequence>
<evidence type="ECO:0000313" key="3">
    <source>
        <dbReference type="Proteomes" id="UP000234323"/>
    </source>
</evidence>
<organism evidence="2 3">
    <name type="scientific">Rhizophagus irregularis</name>
    <dbReference type="NCBI Taxonomy" id="588596"/>
    <lineage>
        <taxon>Eukaryota</taxon>
        <taxon>Fungi</taxon>
        <taxon>Fungi incertae sedis</taxon>
        <taxon>Mucoromycota</taxon>
        <taxon>Glomeromycotina</taxon>
        <taxon>Glomeromycetes</taxon>
        <taxon>Glomerales</taxon>
        <taxon>Glomeraceae</taxon>
        <taxon>Rhizophagus</taxon>
    </lineage>
</organism>
<proteinExistence type="predicted"/>
<evidence type="ECO:0000256" key="1">
    <source>
        <dbReference type="SAM" id="Coils"/>
    </source>
</evidence>
<accession>A0A2I1GNR0</accession>
<gene>
    <name evidence="2" type="ORF">RhiirA4_463826</name>
</gene>
<keyword evidence="3" id="KW-1185">Reference proteome</keyword>
<feature type="coiled-coil region" evidence="1">
    <location>
        <begin position="43"/>
        <end position="70"/>
    </location>
</feature>
<dbReference type="Proteomes" id="UP000234323">
    <property type="component" value="Unassembled WGS sequence"/>
</dbReference>
<protein>
    <submittedName>
        <fullName evidence="2">Uncharacterized protein</fullName>
    </submittedName>
</protein>
<comment type="caution">
    <text evidence="2">The sequence shown here is derived from an EMBL/GenBank/DDBJ whole genome shotgun (WGS) entry which is preliminary data.</text>
</comment>
<evidence type="ECO:0000313" key="2">
    <source>
        <dbReference type="EMBL" id="PKY48269.1"/>
    </source>
</evidence>
<dbReference type="EMBL" id="LLXI01000624">
    <property type="protein sequence ID" value="PKY48269.1"/>
    <property type="molecule type" value="Genomic_DNA"/>
</dbReference>
<dbReference type="AlphaFoldDB" id="A0A2I1GNR0"/>
<name>A0A2I1GNR0_9GLOM</name>
<keyword evidence="1" id="KW-0175">Coiled coil</keyword>
<reference evidence="2 3" key="1">
    <citation type="submission" date="2015-10" db="EMBL/GenBank/DDBJ databases">
        <title>Genome analyses suggest a sexual origin of heterokaryosis in a supposedly ancient asexual fungus.</title>
        <authorList>
            <person name="Ropars J."/>
            <person name="Sedzielewska K."/>
            <person name="Noel J."/>
            <person name="Charron P."/>
            <person name="Farinelli L."/>
            <person name="Marton T."/>
            <person name="Kruger M."/>
            <person name="Pelin A."/>
            <person name="Brachmann A."/>
            <person name="Corradi N."/>
        </authorList>
    </citation>
    <scope>NUCLEOTIDE SEQUENCE [LARGE SCALE GENOMIC DNA]</scope>
    <source>
        <strain evidence="2 3">A4</strain>
    </source>
</reference>